<dbReference type="AlphaFoldDB" id="A0A2H1WRP9"/>
<evidence type="ECO:0000313" key="1">
    <source>
        <dbReference type="EMBL" id="SOQ55646.1"/>
    </source>
</evidence>
<sequence>MTSLALGEARGSARFLLTKNHSVPSPAFRAGAPLNVQQILGLEVTHTHHLAKYGLDIFQIIRKND</sequence>
<accession>A0A2H1WRP9</accession>
<gene>
    <name evidence="1" type="ORF">SFRICE_040080</name>
</gene>
<proteinExistence type="predicted"/>
<organism evidence="1">
    <name type="scientific">Spodoptera frugiperda</name>
    <name type="common">Fall armyworm</name>
    <dbReference type="NCBI Taxonomy" id="7108"/>
    <lineage>
        <taxon>Eukaryota</taxon>
        <taxon>Metazoa</taxon>
        <taxon>Ecdysozoa</taxon>
        <taxon>Arthropoda</taxon>
        <taxon>Hexapoda</taxon>
        <taxon>Insecta</taxon>
        <taxon>Pterygota</taxon>
        <taxon>Neoptera</taxon>
        <taxon>Endopterygota</taxon>
        <taxon>Lepidoptera</taxon>
        <taxon>Glossata</taxon>
        <taxon>Ditrysia</taxon>
        <taxon>Noctuoidea</taxon>
        <taxon>Noctuidae</taxon>
        <taxon>Amphipyrinae</taxon>
        <taxon>Spodoptera</taxon>
    </lineage>
</organism>
<dbReference type="EMBL" id="ODYU01010497">
    <property type="protein sequence ID" value="SOQ55646.1"/>
    <property type="molecule type" value="Genomic_DNA"/>
</dbReference>
<name>A0A2H1WRP9_SPOFR</name>
<protein>
    <submittedName>
        <fullName evidence="1">SFRICE_040080</fullName>
    </submittedName>
</protein>
<reference evidence="1" key="1">
    <citation type="submission" date="2016-07" db="EMBL/GenBank/DDBJ databases">
        <authorList>
            <person name="Bretaudeau A."/>
        </authorList>
    </citation>
    <scope>NUCLEOTIDE SEQUENCE</scope>
    <source>
        <strain evidence="1">Rice</strain>
        <tissue evidence="1">Whole body</tissue>
    </source>
</reference>